<evidence type="ECO:0000256" key="7">
    <source>
        <dbReference type="SAM" id="Phobius"/>
    </source>
</evidence>
<dbReference type="PANTHER" id="PTHR30561">
    <property type="entry name" value="SMR FAMILY PROTON-DEPENDENT DRUG EFFLUX TRANSPORTER SUGE"/>
    <property type="match status" value="1"/>
</dbReference>
<evidence type="ECO:0000256" key="3">
    <source>
        <dbReference type="ARBA" id="ARBA00022692"/>
    </source>
</evidence>
<dbReference type="Gene3D" id="1.10.3730.20">
    <property type="match status" value="1"/>
</dbReference>
<protein>
    <submittedName>
        <fullName evidence="8">Multidrug efflux SMR transporter</fullName>
    </submittedName>
</protein>
<sequence>MTKYWLLVFLAGLIEIGWAMGLKYAHTIPLWIGVIALIVLSFYILIIATNKLPVSTVYAVFTGIGTAGTVIVETLLFNEPFSMTKISFIVLLLVGVIGLKMLSSEKETGDA</sequence>
<comment type="subcellular location">
    <subcellularLocation>
        <location evidence="1 6">Cell membrane</location>
        <topology evidence="1 6">Multi-pass membrane protein</topology>
    </subcellularLocation>
</comment>
<feature type="transmembrane region" description="Helical" evidence="7">
    <location>
        <begin position="83"/>
        <end position="102"/>
    </location>
</feature>
<keyword evidence="2" id="KW-1003">Cell membrane</keyword>
<accession>A0ABS9UCK1</accession>
<feature type="transmembrane region" description="Helical" evidence="7">
    <location>
        <begin position="29"/>
        <end position="49"/>
    </location>
</feature>
<comment type="similarity">
    <text evidence="6">Belongs to the drug/metabolite transporter (DMT) superfamily. Small multidrug resistance (SMR) (TC 2.A.7.1) family.</text>
</comment>
<gene>
    <name evidence="8" type="ORF">LZ480_09095</name>
</gene>
<evidence type="ECO:0000313" key="8">
    <source>
        <dbReference type="EMBL" id="MCH7322049.1"/>
    </source>
</evidence>
<dbReference type="PANTHER" id="PTHR30561:SF7">
    <property type="entry name" value="GUANIDINIUM EFFLUX SYSTEM SUBUNIT GDNC-RELATED"/>
    <property type="match status" value="1"/>
</dbReference>
<dbReference type="SUPFAM" id="SSF103481">
    <property type="entry name" value="Multidrug resistance efflux transporter EmrE"/>
    <property type="match status" value="1"/>
</dbReference>
<evidence type="ECO:0000313" key="9">
    <source>
        <dbReference type="Proteomes" id="UP001316087"/>
    </source>
</evidence>
<feature type="transmembrane region" description="Helical" evidence="7">
    <location>
        <begin position="56"/>
        <end position="77"/>
    </location>
</feature>
<dbReference type="EMBL" id="JAKZFC010000002">
    <property type="protein sequence ID" value="MCH7322049.1"/>
    <property type="molecule type" value="Genomic_DNA"/>
</dbReference>
<evidence type="ECO:0000256" key="5">
    <source>
        <dbReference type="ARBA" id="ARBA00023136"/>
    </source>
</evidence>
<name>A0ABS9UCK1_9BACL</name>
<keyword evidence="9" id="KW-1185">Reference proteome</keyword>
<dbReference type="InterPro" id="IPR045324">
    <property type="entry name" value="Small_multidrug_res"/>
</dbReference>
<evidence type="ECO:0000256" key="1">
    <source>
        <dbReference type="ARBA" id="ARBA00004651"/>
    </source>
</evidence>
<evidence type="ECO:0000256" key="2">
    <source>
        <dbReference type="ARBA" id="ARBA00022475"/>
    </source>
</evidence>
<comment type="caution">
    <text evidence="8">The sequence shown here is derived from an EMBL/GenBank/DDBJ whole genome shotgun (WGS) entry which is preliminary data.</text>
</comment>
<keyword evidence="5 7" id="KW-0472">Membrane</keyword>
<proteinExistence type="inferred from homology"/>
<dbReference type="InterPro" id="IPR000390">
    <property type="entry name" value="Small_drug/metabolite_transptr"/>
</dbReference>
<evidence type="ECO:0000256" key="6">
    <source>
        <dbReference type="RuleBase" id="RU003942"/>
    </source>
</evidence>
<dbReference type="Proteomes" id="UP001316087">
    <property type="component" value="Unassembled WGS sequence"/>
</dbReference>
<keyword evidence="4 7" id="KW-1133">Transmembrane helix</keyword>
<dbReference type="InterPro" id="IPR037185">
    <property type="entry name" value="EmrE-like"/>
</dbReference>
<evidence type="ECO:0000256" key="4">
    <source>
        <dbReference type="ARBA" id="ARBA00022989"/>
    </source>
</evidence>
<reference evidence="8 9" key="1">
    <citation type="submission" date="2022-03" db="EMBL/GenBank/DDBJ databases">
        <authorList>
            <person name="Jo J.-H."/>
            <person name="Im W.-T."/>
        </authorList>
    </citation>
    <scope>NUCLEOTIDE SEQUENCE [LARGE SCALE GENOMIC DNA]</scope>
    <source>
        <strain evidence="8 9">MA9</strain>
    </source>
</reference>
<dbReference type="Pfam" id="PF00893">
    <property type="entry name" value="Multi_Drug_Res"/>
    <property type="match status" value="1"/>
</dbReference>
<organism evidence="8 9">
    <name type="scientific">Solibacillus palustris</name>
    <dbReference type="NCBI Taxonomy" id="2908203"/>
    <lineage>
        <taxon>Bacteria</taxon>
        <taxon>Bacillati</taxon>
        <taxon>Bacillota</taxon>
        <taxon>Bacilli</taxon>
        <taxon>Bacillales</taxon>
        <taxon>Caryophanaceae</taxon>
        <taxon>Solibacillus</taxon>
    </lineage>
</organism>
<dbReference type="RefSeq" id="WP_241369094.1">
    <property type="nucleotide sequence ID" value="NZ_JAKZFC010000002.1"/>
</dbReference>
<keyword evidence="3 6" id="KW-0812">Transmembrane</keyword>